<dbReference type="InterPro" id="IPR009057">
    <property type="entry name" value="Homeodomain-like_sf"/>
</dbReference>
<evidence type="ECO:0000256" key="2">
    <source>
        <dbReference type="PROSITE-ProRule" id="PRU00335"/>
    </source>
</evidence>
<evidence type="ECO:0000313" key="4">
    <source>
        <dbReference type="EMBL" id="MEE6146394.1"/>
    </source>
</evidence>
<keyword evidence="1 2" id="KW-0238">DNA-binding</keyword>
<dbReference type="PANTHER" id="PTHR43479">
    <property type="entry name" value="ACREF/ENVCD OPERON REPRESSOR-RELATED"/>
    <property type="match status" value="1"/>
</dbReference>
<dbReference type="Gene3D" id="1.10.357.10">
    <property type="entry name" value="Tetracycline Repressor, domain 2"/>
    <property type="match status" value="1"/>
</dbReference>
<evidence type="ECO:0000313" key="5">
    <source>
        <dbReference type="Proteomes" id="UP001332931"/>
    </source>
</evidence>
<gene>
    <name evidence="4" type="ORF">VXJ25_00070</name>
</gene>
<dbReference type="Proteomes" id="UP001332931">
    <property type="component" value="Unassembled WGS sequence"/>
</dbReference>
<feature type="DNA-binding region" description="H-T-H motif" evidence="2">
    <location>
        <begin position="82"/>
        <end position="101"/>
    </location>
</feature>
<organism evidence="4 5">
    <name type="scientific">Olsenella absiana</name>
    <dbReference type="NCBI Taxonomy" id="3115222"/>
    <lineage>
        <taxon>Bacteria</taxon>
        <taxon>Bacillati</taxon>
        <taxon>Actinomycetota</taxon>
        <taxon>Coriobacteriia</taxon>
        <taxon>Coriobacteriales</taxon>
        <taxon>Atopobiaceae</taxon>
        <taxon>Olsenella</taxon>
    </lineage>
</organism>
<dbReference type="RefSeq" id="WP_330957161.1">
    <property type="nucleotide sequence ID" value="NZ_JAZGJQ010000001.1"/>
</dbReference>
<dbReference type="SUPFAM" id="SSF46689">
    <property type="entry name" value="Homeodomain-like"/>
    <property type="match status" value="1"/>
</dbReference>
<name>A0ABU7R711_9ACTN</name>
<dbReference type="Pfam" id="PF00440">
    <property type="entry name" value="TetR_N"/>
    <property type="match status" value="1"/>
</dbReference>
<sequence length="250" mass="26857">MSEDAVSIAGLERSFAAVRSAARSHADGGARVAASGAGAARAGEVAGKPRPRARNRNAERSIRLLEEAFVQLLAEKPYDKITVTDVTRRADLNRGTFYAHFSSIEALMNQLMDSLAETLSNLVEQVMDLSFVEDPMPVLQQISGFIQDNRDLVQKLMESQSLSAFTGPLKGRVRSQIKDFLVRQYADNAARTLMVADYISSGLLGTYSSWINGEYGDIGIDEINAGLAGLVSGASKVLAGECGVVDAVVR</sequence>
<accession>A0ABU7R711</accession>
<evidence type="ECO:0000259" key="3">
    <source>
        <dbReference type="PROSITE" id="PS50977"/>
    </source>
</evidence>
<evidence type="ECO:0000256" key="1">
    <source>
        <dbReference type="ARBA" id="ARBA00023125"/>
    </source>
</evidence>
<dbReference type="EMBL" id="JAZGJQ010000001">
    <property type="protein sequence ID" value="MEE6146394.1"/>
    <property type="molecule type" value="Genomic_DNA"/>
</dbReference>
<dbReference type="InterPro" id="IPR039532">
    <property type="entry name" value="TetR_C_Firmicutes"/>
</dbReference>
<reference evidence="4 5" key="1">
    <citation type="submission" date="2024-01" db="EMBL/GenBank/DDBJ databases">
        <title>Description of Olsenella sp. nov., isolated from pig feces.</title>
        <authorList>
            <person name="Chang Y.-H."/>
        </authorList>
    </citation>
    <scope>NUCLEOTIDE SEQUENCE [LARGE SCALE GENOMIC DNA]</scope>
    <source>
        <strain evidence="4 5">YH-ols2223</strain>
    </source>
</reference>
<dbReference type="PANTHER" id="PTHR43479:SF11">
    <property type="entry name" value="ACREF_ENVCD OPERON REPRESSOR-RELATED"/>
    <property type="match status" value="1"/>
</dbReference>
<protein>
    <submittedName>
        <fullName evidence="4">TetR/AcrR family transcriptional regulator</fullName>
    </submittedName>
</protein>
<dbReference type="Pfam" id="PF14278">
    <property type="entry name" value="TetR_C_8"/>
    <property type="match status" value="1"/>
</dbReference>
<dbReference type="InterPro" id="IPR001647">
    <property type="entry name" value="HTH_TetR"/>
</dbReference>
<comment type="caution">
    <text evidence="4">The sequence shown here is derived from an EMBL/GenBank/DDBJ whole genome shotgun (WGS) entry which is preliminary data.</text>
</comment>
<dbReference type="PROSITE" id="PS50977">
    <property type="entry name" value="HTH_TETR_2"/>
    <property type="match status" value="1"/>
</dbReference>
<dbReference type="InterPro" id="IPR050624">
    <property type="entry name" value="HTH-type_Tx_Regulator"/>
</dbReference>
<proteinExistence type="predicted"/>
<keyword evidence="5" id="KW-1185">Reference proteome</keyword>
<feature type="domain" description="HTH tetR-type" evidence="3">
    <location>
        <begin position="59"/>
        <end position="119"/>
    </location>
</feature>